<dbReference type="InterPro" id="IPR029058">
    <property type="entry name" value="AB_hydrolase_fold"/>
</dbReference>
<dbReference type="SUPFAM" id="SSF53474">
    <property type="entry name" value="alpha/beta-Hydrolases"/>
    <property type="match status" value="1"/>
</dbReference>
<dbReference type="SUPFAM" id="SSF48230">
    <property type="entry name" value="Chondroitin AC/alginate lyase"/>
    <property type="match status" value="1"/>
</dbReference>
<dbReference type="PANTHER" id="PTHR39210">
    <property type="entry name" value="HEPARIN-SULFATE LYASE"/>
    <property type="match status" value="1"/>
</dbReference>
<dbReference type="Gene3D" id="2.70.98.70">
    <property type="match status" value="1"/>
</dbReference>
<dbReference type="Pfam" id="PF07940">
    <property type="entry name" value="Hepar_II_III_C"/>
    <property type="match status" value="1"/>
</dbReference>
<accession>Q630Y0</accession>
<reference evidence="8" key="1">
    <citation type="journal article" date="2006" name="J. Bacteriol.">
        <title>Pathogenomic sequence analysis of Bacillus cereus and Bacillus thuringiensis isolates closely related to Bacillus anthracis.</title>
        <authorList>
            <person name="Han C.S."/>
            <person name="Xie G."/>
            <person name="Challacombe J.F."/>
            <person name="Altherr M.R."/>
            <person name="Bhotika S.S."/>
            <person name="Brown N."/>
            <person name="Bruce D."/>
            <person name="Campbell C.S."/>
            <person name="Campbell M.L."/>
            <person name="Chen J."/>
            <person name="Chertkov O."/>
            <person name="Cleland C."/>
            <person name="Dimitrijevic M."/>
            <person name="Doggett N.A."/>
            <person name="Fawcett J.J."/>
            <person name="Glavina T."/>
            <person name="Goodwin L.A."/>
            <person name="Green L.D."/>
            <person name="Hill K.K."/>
            <person name="Hitchcock P."/>
            <person name="Jackson P.J."/>
            <person name="Keim P."/>
            <person name="Kewalramani A.R."/>
            <person name="Longmire J."/>
            <person name="Lucas S."/>
            <person name="Malfatti S."/>
            <person name="McMurry K."/>
            <person name="Meincke L.J."/>
            <person name="Misra M."/>
            <person name="Moseman B.L."/>
            <person name="Mundt M."/>
            <person name="Munk A.C."/>
            <person name="Okinaka R.T."/>
            <person name="Parson-Quintana B."/>
            <person name="Reilly L.P."/>
            <person name="Richardson P."/>
            <person name="Robinson D.L."/>
            <person name="Rubin E."/>
            <person name="Saunders E."/>
            <person name="Tapia R."/>
            <person name="Tesmer J.G."/>
            <person name="Thayer N."/>
            <person name="Thompson L.S."/>
            <person name="Tice H."/>
            <person name="Ticknor L.O."/>
            <person name="Wills P.L."/>
            <person name="Brettin T.S."/>
            <person name="Gilna P."/>
        </authorList>
    </citation>
    <scope>NUCLEOTIDE SEQUENCE [LARGE SCALE GENOMIC DNA]</scope>
    <source>
        <strain evidence="8">ZK / E33L</strain>
    </source>
</reference>
<evidence type="ECO:0000256" key="3">
    <source>
        <dbReference type="ARBA" id="ARBA00022764"/>
    </source>
</evidence>
<keyword evidence="2" id="KW-0732">Signal</keyword>
<evidence type="ECO:0000313" key="8">
    <source>
        <dbReference type="Proteomes" id="UP000002612"/>
    </source>
</evidence>
<keyword evidence="3" id="KW-0574">Periplasm</keyword>
<sequence length="906" mass="105001">MEGTFILKPCIPSYLTDEEVEAILNVLPRSRNKDYLKAAEFILKRNSYTLPPFGVIKYSRSIDWEDNRSRSYLRLIHGHTFLGCLTDGYRETRNTRYIVKGMELIEDWLKNYSFEKKKNTMAFHDETTALRMQYWLRFYIFAKRALTQDKCEMLEKAMYDTAILLADEEFHATNTNHGMFQDIALLLFAVYFEGEIKACKTYKKLAETRLTRYFECIFTEDGVHKEHSPSYHMLVTSYVKKLAAFLIEVDKEMSRNFVGIYKKAEQYATHIIRPDGYFPPICDTESKLVGIGTYRKLYDSQEYLYAISKGEKGKAPKETNKVFPKAGYAIFRDDWAKKEKGTYVLFTAAYNADYHKHSDDLNLYIYSDGEIITEAGPNGYNYQDPFTKYAYSSFAHNTLVVDGKGLPRTDQKYEQVYLSDYEIAGDKAEATGINLRYEGVKHQRKVKYSKQNQIIVVQDSIASDRSHEYKLLWHVAPDIIVHVRDRFVELFRNSKKVMEIEIQTDAPVRINALKGQMKPQIGGWVFPKMEEKQETTTIEVDFNGSNIACKTEFRLDSFKLGKEGVLPYKFEEVFDSTCSLRYSFEKATDPKYSDKLFVIFSAMSPKYNFVFNYMKSLKEAPVNKLFILDDFGDQGSYYLGNQRNHTIETGVASLIQYIMAKYRIAHKDVTTIGSSKGGYAALYFALKYYLGNVIAGGPQSKIGSFLIEQADHLNVANYIAGGSEEGDCHYLNQLIFQLLNQPNEVSPNINMMVGKRDHHYSNHVMPLYSILLEKGYKVDLEVKDGLTHNDLKIHFPFYLQEKVNEVLGEQVYLKSHIQEPVIKSVDIKQIRENELAVTCEAIGVNIQYAYYIYRNREIVDKIMYKSSSRMNYKMKIPGKYMVKVFVRDYYKQVISSNTKSIDCRLN</sequence>
<gene>
    <name evidence="7" type="ordered locus">BCE33L4968</name>
</gene>
<feature type="domain" description="Heparin-sulfate lyase N-terminal" evidence="6">
    <location>
        <begin position="53"/>
        <end position="286"/>
    </location>
</feature>
<dbReference type="PANTHER" id="PTHR39210:SF1">
    <property type="entry name" value="HEPARIN-SULFATE LYASE"/>
    <property type="match status" value="1"/>
</dbReference>
<evidence type="ECO:0000313" key="7">
    <source>
        <dbReference type="EMBL" id="AAU15312.1"/>
    </source>
</evidence>
<dbReference type="EMBL" id="CP000001">
    <property type="protein sequence ID" value="AAU15312.1"/>
    <property type="molecule type" value="Genomic_DNA"/>
</dbReference>
<organism evidence="7 8">
    <name type="scientific">Bacillus cereus (strain ZK / E33L)</name>
    <dbReference type="NCBI Taxonomy" id="288681"/>
    <lineage>
        <taxon>Bacteria</taxon>
        <taxon>Bacillati</taxon>
        <taxon>Bacillota</taxon>
        <taxon>Bacilli</taxon>
        <taxon>Bacillales</taxon>
        <taxon>Bacillaceae</taxon>
        <taxon>Bacillus</taxon>
        <taxon>Bacillus cereus group</taxon>
    </lineage>
</organism>
<dbReference type="Gene3D" id="1.50.10.100">
    <property type="entry name" value="Chondroitin AC/alginate lyase"/>
    <property type="match status" value="1"/>
</dbReference>
<dbReference type="InterPro" id="IPR012480">
    <property type="entry name" value="Hepar_II_III_C"/>
</dbReference>
<dbReference type="GO" id="GO:0042597">
    <property type="term" value="C:periplasmic space"/>
    <property type="evidence" value="ECO:0007669"/>
    <property type="project" value="UniProtKB-SubCell"/>
</dbReference>
<keyword evidence="4" id="KW-0456">Lyase</keyword>
<proteinExistence type="predicted"/>
<evidence type="ECO:0000259" key="5">
    <source>
        <dbReference type="Pfam" id="PF07940"/>
    </source>
</evidence>
<evidence type="ECO:0000259" key="6">
    <source>
        <dbReference type="Pfam" id="PF16889"/>
    </source>
</evidence>
<evidence type="ECO:0000256" key="2">
    <source>
        <dbReference type="ARBA" id="ARBA00022729"/>
    </source>
</evidence>
<dbReference type="AlphaFoldDB" id="Q630Y0"/>
<evidence type="ECO:0000256" key="4">
    <source>
        <dbReference type="ARBA" id="ARBA00023239"/>
    </source>
</evidence>
<evidence type="ECO:0000256" key="1">
    <source>
        <dbReference type="ARBA" id="ARBA00004418"/>
    </source>
</evidence>
<dbReference type="InterPro" id="IPR008929">
    <property type="entry name" value="Chondroitin_lyas"/>
</dbReference>
<dbReference type="Proteomes" id="UP000002612">
    <property type="component" value="Chromosome"/>
</dbReference>
<dbReference type="InterPro" id="IPR031680">
    <property type="entry name" value="Hepar_II_III_N"/>
</dbReference>
<feature type="domain" description="Heparinase II/III-like C-terminal" evidence="5">
    <location>
        <begin position="317"/>
        <end position="544"/>
    </location>
</feature>
<name>Q630Y0_BACCZ</name>
<dbReference type="Pfam" id="PF16889">
    <property type="entry name" value="Hepar_II_III_N"/>
    <property type="match status" value="1"/>
</dbReference>
<dbReference type="GO" id="GO:0016829">
    <property type="term" value="F:lyase activity"/>
    <property type="evidence" value="ECO:0007669"/>
    <property type="project" value="UniProtKB-KW"/>
</dbReference>
<comment type="subcellular location">
    <subcellularLocation>
        <location evidence="1">Periplasm</location>
    </subcellularLocation>
</comment>
<dbReference type="KEGG" id="bcz:BCE33L4968"/>
<protein>
    <submittedName>
        <fullName evidence="7">Conserved domain protein</fullName>
    </submittedName>
</protein>
<dbReference type="Gene3D" id="3.40.50.1820">
    <property type="entry name" value="alpha/beta hydrolase"/>
    <property type="match status" value="1"/>
</dbReference>